<keyword evidence="2" id="KW-1185">Reference proteome</keyword>
<dbReference type="Proteomes" id="UP000202259">
    <property type="component" value="Chromosome"/>
</dbReference>
<dbReference type="RefSeq" id="WP_081154075.1">
    <property type="nucleotide sequence ID" value="NZ_CP020465.1"/>
</dbReference>
<dbReference type="OrthoDB" id="5803286at2"/>
<dbReference type="AlphaFoldDB" id="A0A222GD66"/>
<organism evidence="1 2">
    <name type="scientific">Cognaticolwellia beringensis</name>
    <dbReference type="NCBI Taxonomy" id="1967665"/>
    <lineage>
        <taxon>Bacteria</taxon>
        <taxon>Pseudomonadati</taxon>
        <taxon>Pseudomonadota</taxon>
        <taxon>Gammaproteobacteria</taxon>
        <taxon>Alteromonadales</taxon>
        <taxon>Colwelliaceae</taxon>
        <taxon>Cognaticolwellia</taxon>
    </lineage>
</organism>
<dbReference type="PROSITE" id="PS51257">
    <property type="entry name" value="PROKAR_LIPOPROTEIN"/>
    <property type="match status" value="1"/>
</dbReference>
<sequence length="656" mass="73503">MNSIHLKRKRSSNAINTLTITLVALILQGCGGSGTDSENSLPTESFTPVVTQTGIIAFDEDSKIAQPIELFLYYPNDTLNNISWQQTAGNNLVFHAGNAKGIAFTPSMAGDYSFQVNFIRNGQVETLSHTFTVSNDNSQIAARLGHAVLEGNDVSLRASIENSALKNDSIIWQQLSGPRVTFSETTAGENVVYFKAPAVSIDSLLTFSVSASDGATQHQDTIAILVENAPTISTDENIAYDTRLATVFPFNANSPYADVLVNCVYSNDIDFRTSCRLSELPLIAQDTTTPTIEDIMDRVVVSHQWMGQRFKEFLQNWDQQGDFKNLLRATTAIVISYDVRPSYYWVVTGAIHLDPNNLWLTPDERDTINEAPDYRASFGDSLNFVMPWRYVKNNDYASFYYPENMRVTREASDGIYNLASLMYHELAHANDFFAQSTWANLNRNDRILDAADKIIQTTGIQSDLLSTTLTLNGAEMYRLAQVRYKGETATSSEKNYSPSDVTSFFSPEHAPQFYNYSSKREDYAMLFDGFMMKARYDIDRDIAITNQPQSASEQYIVTWGQRGRIGDENIKQRVDYVTRRILPEFTSASGIISNLSVPIMMESGKTWTENLTISPTVNNPEKIALDGQLLNNSKGHRINADGPMFYEKTMPTRKNN</sequence>
<evidence type="ECO:0000313" key="2">
    <source>
        <dbReference type="Proteomes" id="UP000202259"/>
    </source>
</evidence>
<protein>
    <recommendedName>
        <fullName evidence="3">Lipoprotein</fullName>
    </recommendedName>
</protein>
<accession>A0A222GD66</accession>
<dbReference type="EMBL" id="CP020465">
    <property type="protein sequence ID" value="ASP49731.1"/>
    <property type="molecule type" value="Genomic_DNA"/>
</dbReference>
<evidence type="ECO:0000313" key="1">
    <source>
        <dbReference type="EMBL" id="ASP49731.1"/>
    </source>
</evidence>
<name>A0A222GD66_9GAMM</name>
<proteinExistence type="predicted"/>
<gene>
    <name evidence="1" type="ORF">B5D82_19325</name>
</gene>
<dbReference type="KEGG" id="cber:B5D82_19325"/>
<reference evidence="1 2" key="1">
    <citation type="submission" date="2017-08" db="EMBL/GenBank/DDBJ databases">
        <title>Complete genome of Colwellia sp. NB097-1, a psychrophile bacterium ioslated from Bering Sea.</title>
        <authorList>
            <person name="Chen X."/>
        </authorList>
    </citation>
    <scope>NUCLEOTIDE SEQUENCE [LARGE SCALE GENOMIC DNA]</scope>
    <source>
        <strain evidence="1 2">NB097-1</strain>
    </source>
</reference>
<evidence type="ECO:0008006" key="3">
    <source>
        <dbReference type="Google" id="ProtNLM"/>
    </source>
</evidence>